<dbReference type="InParanoid" id="F2U808"/>
<evidence type="ECO:0000313" key="2">
    <source>
        <dbReference type="Proteomes" id="UP000007799"/>
    </source>
</evidence>
<protein>
    <submittedName>
        <fullName evidence="1">Uncharacterized protein</fullName>
    </submittedName>
</protein>
<organism evidence="2">
    <name type="scientific">Salpingoeca rosetta (strain ATCC 50818 / BSB-021)</name>
    <dbReference type="NCBI Taxonomy" id="946362"/>
    <lineage>
        <taxon>Eukaryota</taxon>
        <taxon>Choanoflagellata</taxon>
        <taxon>Craspedida</taxon>
        <taxon>Salpingoecidae</taxon>
        <taxon>Salpingoeca</taxon>
    </lineage>
</organism>
<sequence length="134" mass="15468">MPERAEFTHSGYEQITEIMEEEEVYREPVTVMQLLADEEIYEAERSFACANMALVASYRPMALVELFRALSNTNDEGKELVQALYDHTVNLEDFYAHMVGIIRYGEDEACRQHAAILVVLSERIREDAPQRHAQ</sequence>
<dbReference type="KEGG" id="sre:PTSG_04644"/>
<dbReference type="GeneID" id="16075316"/>
<dbReference type="EMBL" id="GL832964">
    <property type="protein sequence ID" value="EGD72913.1"/>
    <property type="molecule type" value="Genomic_DNA"/>
</dbReference>
<evidence type="ECO:0000313" key="1">
    <source>
        <dbReference type="EMBL" id="EGD72913.1"/>
    </source>
</evidence>
<proteinExistence type="predicted"/>
<keyword evidence="2" id="KW-1185">Reference proteome</keyword>
<dbReference type="RefSeq" id="XP_004994735.1">
    <property type="nucleotide sequence ID" value="XM_004994678.1"/>
</dbReference>
<reference evidence="1" key="1">
    <citation type="submission" date="2009-08" db="EMBL/GenBank/DDBJ databases">
        <title>Annotation of Salpingoeca rosetta.</title>
        <authorList>
            <consortium name="The Broad Institute Genome Sequencing Platform"/>
            <person name="Russ C."/>
            <person name="Cuomo C."/>
            <person name="Burger G."/>
            <person name="Gray M.W."/>
            <person name="Holland P.W.H."/>
            <person name="King N."/>
            <person name="Lang F.B.F."/>
            <person name="Roger A.J."/>
            <person name="Ruiz-Trillo I."/>
            <person name="Young S.K."/>
            <person name="Zeng Q."/>
            <person name="Gargeya S."/>
            <person name="Alvarado L."/>
            <person name="Berlin A."/>
            <person name="Chapman S.B."/>
            <person name="Chen Z."/>
            <person name="Freedman E."/>
            <person name="Gellesch M."/>
            <person name="Goldberg J."/>
            <person name="Griggs A."/>
            <person name="Gujja S."/>
            <person name="Heilman E."/>
            <person name="Heiman D."/>
            <person name="Howarth C."/>
            <person name="Mehta T."/>
            <person name="Neiman D."/>
            <person name="Pearson M."/>
            <person name="Roberts A."/>
            <person name="Saif S."/>
            <person name="Shea T."/>
            <person name="Shenoy N."/>
            <person name="Sisk P."/>
            <person name="Stolte C."/>
            <person name="Sykes S."/>
            <person name="White J."/>
            <person name="Yandava C."/>
            <person name="Haas B."/>
            <person name="Nusbaum C."/>
            <person name="Birren B."/>
        </authorList>
    </citation>
    <scope>NUCLEOTIDE SEQUENCE [LARGE SCALE GENOMIC DNA]</scope>
    <source>
        <strain evidence="1">ATCC 50818</strain>
    </source>
</reference>
<dbReference type="Proteomes" id="UP000007799">
    <property type="component" value="Unassembled WGS sequence"/>
</dbReference>
<dbReference type="AlphaFoldDB" id="F2U808"/>
<gene>
    <name evidence="1" type="ORF">PTSG_04644</name>
</gene>
<accession>F2U808</accession>
<name>F2U808_SALR5</name>